<dbReference type="Pfam" id="PF08495">
    <property type="entry name" value="FIST"/>
    <property type="match status" value="1"/>
</dbReference>
<dbReference type="Pfam" id="PF10442">
    <property type="entry name" value="FIST_C"/>
    <property type="match status" value="1"/>
</dbReference>
<dbReference type="EMBL" id="CP002737">
    <property type="protein sequence ID" value="AEF96537.1"/>
    <property type="molecule type" value="Genomic_DNA"/>
</dbReference>
<dbReference type="SMART" id="SM01204">
    <property type="entry name" value="FIST_C"/>
    <property type="match status" value="1"/>
</dbReference>
<dbReference type="PANTHER" id="PTHR40252">
    <property type="entry name" value="BLR0328 PROTEIN"/>
    <property type="match status" value="1"/>
</dbReference>
<evidence type="ECO:0000259" key="1">
    <source>
        <dbReference type="SMART" id="SM00897"/>
    </source>
</evidence>
<protein>
    <submittedName>
        <fullName evidence="3">Transcriptional regulator, TrmB</fullName>
    </submittedName>
</protein>
<reference evidence="3 4" key="1">
    <citation type="submission" date="2011-05" db="EMBL/GenBank/DDBJ databases">
        <title>Complete sequence of Methanotorris igneus Kol 5.</title>
        <authorList>
            <consortium name="US DOE Joint Genome Institute"/>
            <person name="Lucas S."/>
            <person name="Han J."/>
            <person name="Lapidus A."/>
            <person name="Cheng J.-F."/>
            <person name="Goodwin L."/>
            <person name="Pitluck S."/>
            <person name="Peters L."/>
            <person name="Mikhailova N."/>
            <person name="Chertkov O."/>
            <person name="Han C."/>
            <person name="Tapia R."/>
            <person name="Land M."/>
            <person name="Hauser L."/>
            <person name="Kyrpides N."/>
            <person name="Ivanova N."/>
            <person name="Pagani I."/>
            <person name="Sieprawska-Lupa M."/>
            <person name="Whitman W."/>
            <person name="Woyke T."/>
        </authorList>
    </citation>
    <scope>NUCLEOTIDE SEQUENCE [LARGE SCALE GENOMIC DNA]</scope>
    <source>
        <strain evidence="4">DSM 5666 / JCM 11834 / Kol 5</strain>
    </source>
</reference>
<dbReference type="InterPro" id="IPR036390">
    <property type="entry name" value="WH_DNA-bd_sf"/>
</dbReference>
<dbReference type="InterPro" id="IPR011991">
    <property type="entry name" value="ArsR-like_HTH"/>
</dbReference>
<feature type="domain" description="FIST" evidence="1">
    <location>
        <begin position="38"/>
        <end position="238"/>
    </location>
</feature>
<proteinExistence type="predicted"/>
<dbReference type="CDD" id="cd00090">
    <property type="entry name" value="HTH_ARSR"/>
    <property type="match status" value="1"/>
</dbReference>
<name>F6BDH6_METIK</name>
<accession>F6BDH6</accession>
<dbReference type="HOGENOM" id="CLU_523401_0_0_2"/>
<evidence type="ECO:0000313" key="3">
    <source>
        <dbReference type="EMBL" id="AEF96537.1"/>
    </source>
</evidence>
<dbReference type="KEGG" id="mig:Metig_0995"/>
<evidence type="ECO:0000259" key="2">
    <source>
        <dbReference type="SMART" id="SM01204"/>
    </source>
</evidence>
<dbReference type="InterPro" id="IPR002831">
    <property type="entry name" value="Tscrpt_reg_TrmB_N"/>
</dbReference>
<evidence type="ECO:0000313" key="4">
    <source>
        <dbReference type="Proteomes" id="UP000009227"/>
    </source>
</evidence>
<dbReference type="STRING" id="880724.Metig_0995"/>
<dbReference type="InterPro" id="IPR013702">
    <property type="entry name" value="FIST_domain_N"/>
</dbReference>
<dbReference type="Pfam" id="PF01978">
    <property type="entry name" value="TrmB"/>
    <property type="match status" value="1"/>
</dbReference>
<keyword evidence="4" id="KW-1185">Reference proteome</keyword>
<dbReference type="Gene3D" id="1.10.10.10">
    <property type="entry name" value="Winged helix-like DNA-binding domain superfamily/Winged helix DNA-binding domain"/>
    <property type="match status" value="1"/>
</dbReference>
<sequence>MFEVLWGEIVYYVHKEIEDPYKTGLDMAYEVSNKIKNPSLMILLTSLTKKEDIAELLNGLKSKIDVSKLIGCTTAGEFSEHKFTQNGALLIVFDEYCKMAIEYKKINNNDSKNLGISLAKSVLKKLKNISSRISLDEKLVGFVFFDWNSDSENEIIGGISNVLSGVPIIGGTSGDCFKFEKTFQIYQDKVLENSVVMALGICSKKMDVIYGHGYKPTQYYARVTKAEGNVVYELDGKPAFEVYAKMISDHTKIPYEEIVKKFKPQNFKNLDLALLYPLGVHDTYGNYHIKFLKSVEGNALVLMHKVKEGTFLVMMETTPENTRKSREEAIEKIKNKFKNPIIFVIDCACRWVIENSISGRICRIQTTSGNTLQPPENNSIFQRPSLNIKENLWGQCSVGFLSYGESIIKGTLSYHNTLTFVGLVIDSADERINWKEELKYFEFSDDEVEVISLLIGKKLTAKEMLEKVRISQTKLYQILNELENRGIIRSDEGKPKKFYIDNLKEVLERIHLELENQYHFKKKKRKELLSKL</sequence>
<dbReference type="AlphaFoldDB" id="F6BDH6"/>
<dbReference type="PANTHER" id="PTHR40252:SF2">
    <property type="entry name" value="BLR0328 PROTEIN"/>
    <property type="match status" value="1"/>
</dbReference>
<gene>
    <name evidence="3" type="ordered locus">Metig_0995</name>
</gene>
<dbReference type="SUPFAM" id="SSF46785">
    <property type="entry name" value="Winged helix' DNA-binding domain"/>
    <property type="match status" value="1"/>
</dbReference>
<dbReference type="InterPro" id="IPR036388">
    <property type="entry name" value="WH-like_DNA-bd_sf"/>
</dbReference>
<dbReference type="SMART" id="SM00897">
    <property type="entry name" value="FIST"/>
    <property type="match status" value="1"/>
</dbReference>
<feature type="domain" description="FIST C-domain" evidence="2">
    <location>
        <begin position="239"/>
        <end position="409"/>
    </location>
</feature>
<dbReference type="Proteomes" id="UP000009227">
    <property type="component" value="Chromosome"/>
</dbReference>
<organism evidence="4">
    <name type="scientific">Methanotorris igneus (strain DSM 5666 / JCM 11834 / Kol 5)</name>
    <dbReference type="NCBI Taxonomy" id="880724"/>
    <lineage>
        <taxon>Archaea</taxon>
        <taxon>Methanobacteriati</taxon>
        <taxon>Methanobacteriota</taxon>
        <taxon>Methanomada group</taxon>
        <taxon>Methanococci</taxon>
        <taxon>Methanococcales</taxon>
        <taxon>Methanocaldococcaceae</taxon>
        <taxon>Methanotorris</taxon>
    </lineage>
</organism>
<dbReference type="InterPro" id="IPR019494">
    <property type="entry name" value="FIST_C"/>
</dbReference>